<name>A0A0E9VGL8_ANGAN</name>
<reference evidence="1" key="2">
    <citation type="journal article" date="2015" name="Fish Shellfish Immunol.">
        <title>Early steps in the European eel (Anguilla anguilla)-Vibrio vulnificus interaction in the gills: Role of the RtxA13 toxin.</title>
        <authorList>
            <person name="Callol A."/>
            <person name="Pajuelo D."/>
            <person name="Ebbesson L."/>
            <person name="Teles M."/>
            <person name="MacKenzie S."/>
            <person name="Amaro C."/>
        </authorList>
    </citation>
    <scope>NUCLEOTIDE SEQUENCE</scope>
</reference>
<dbReference type="EMBL" id="GBXM01031992">
    <property type="protein sequence ID" value="JAH76585.1"/>
    <property type="molecule type" value="Transcribed_RNA"/>
</dbReference>
<accession>A0A0E9VGL8</accession>
<protein>
    <submittedName>
        <fullName evidence="1">Uncharacterized protein</fullName>
    </submittedName>
</protein>
<reference evidence="1" key="1">
    <citation type="submission" date="2014-11" db="EMBL/GenBank/DDBJ databases">
        <authorList>
            <person name="Amaro Gonzalez C."/>
        </authorList>
    </citation>
    <scope>NUCLEOTIDE SEQUENCE</scope>
</reference>
<evidence type="ECO:0000313" key="1">
    <source>
        <dbReference type="EMBL" id="JAH76585.1"/>
    </source>
</evidence>
<proteinExistence type="predicted"/>
<organism evidence="1">
    <name type="scientific">Anguilla anguilla</name>
    <name type="common">European freshwater eel</name>
    <name type="synonym">Muraena anguilla</name>
    <dbReference type="NCBI Taxonomy" id="7936"/>
    <lineage>
        <taxon>Eukaryota</taxon>
        <taxon>Metazoa</taxon>
        <taxon>Chordata</taxon>
        <taxon>Craniata</taxon>
        <taxon>Vertebrata</taxon>
        <taxon>Euteleostomi</taxon>
        <taxon>Actinopterygii</taxon>
        <taxon>Neopterygii</taxon>
        <taxon>Teleostei</taxon>
        <taxon>Anguilliformes</taxon>
        <taxon>Anguillidae</taxon>
        <taxon>Anguilla</taxon>
    </lineage>
</organism>
<sequence>MRGLSPLSATQMLTV</sequence>